<dbReference type="STRING" id="391937.NA2_14592"/>
<comment type="caution">
    <text evidence="6">The sequence shown here is derived from an EMBL/GenBank/DDBJ whole genome shotgun (WGS) entry which is preliminary data.</text>
</comment>
<dbReference type="InterPro" id="IPR036388">
    <property type="entry name" value="WH-like_DNA-bd_sf"/>
</dbReference>
<dbReference type="InterPro" id="IPR050176">
    <property type="entry name" value="LTTR"/>
</dbReference>
<dbReference type="InterPro" id="IPR036390">
    <property type="entry name" value="WH_DNA-bd_sf"/>
</dbReference>
<evidence type="ECO:0000313" key="6">
    <source>
        <dbReference type="EMBL" id="EKF18149.1"/>
    </source>
</evidence>
<proteinExistence type="inferred from homology"/>
<dbReference type="GO" id="GO:0003677">
    <property type="term" value="F:DNA binding"/>
    <property type="evidence" value="ECO:0007669"/>
    <property type="project" value="UniProtKB-KW"/>
</dbReference>
<dbReference type="PATRIC" id="fig|391937.3.peg.3002"/>
<dbReference type="PANTHER" id="PTHR30579:SF3">
    <property type="entry name" value="TRANSCRIPTIONAL REGULATORY PROTEIN"/>
    <property type="match status" value="1"/>
</dbReference>
<keyword evidence="2" id="KW-0805">Transcription regulation</keyword>
<dbReference type="eggNOG" id="COG0583">
    <property type="taxonomic scope" value="Bacteria"/>
</dbReference>
<name>K2LKB3_9HYPH</name>
<dbReference type="EMBL" id="AMRM01000016">
    <property type="protein sequence ID" value="EKF18149.1"/>
    <property type="molecule type" value="Genomic_DNA"/>
</dbReference>
<evidence type="ECO:0000256" key="1">
    <source>
        <dbReference type="ARBA" id="ARBA00009437"/>
    </source>
</evidence>
<dbReference type="Pfam" id="PF03466">
    <property type="entry name" value="LysR_substrate"/>
    <property type="match status" value="1"/>
</dbReference>
<dbReference type="SUPFAM" id="SSF53850">
    <property type="entry name" value="Periplasmic binding protein-like II"/>
    <property type="match status" value="1"/>
</dbReference>
<dbReference type="InterPro" id="IPR000847">
    <property type="entry name" value="LysR_HTH_N"/>
</dbReference>
<comment type="similarity">
    <text evidence="1">Belongs to the LysR transcriptional regulatory family.</text>
</comment>
<evidence type="ECO:0000313" key="7">
    <source>
        <dbReference type="Proteomes" id="UP000006786"/>
    </source>
</evidence>
<keyword evidence="7" id="KW-1185">Reference proteome</keyword>
<dbReference type="InterPro" id="IPR005119">
    <property type="entry name" value="LysR_subst-bd"/>
</dbReference>
<evidence type="ECO:0000259" key="5">
    <source>
        <dbReference type="PROSITE" id="PS50931"/>
    </source>
</evidence>
<reference evidence="6 7" key="1">
    <citation type="journal article" date="2012" name="J. Bacteriol.">
        <title>Genome Sequence of Nitratireductor pacificus Type Strain pht-3B.</title>
        <authorList>
            <person name="Lai Q."/>
            <person name="Li G."/>
            <person name="Shao Z."/>
        </authorList>
    </citation>
    <scope>NUCLEOTIDE SEQUENCE [LARGE SCALE GENOMIC DNA]</scope>
    <source>
        <strain evidence="7">pht-3B</strain>
    </source>
</reference>
<dbReference type="Gene3D" id="1.10.10.10">
    <property type="entry name" value="Winged helix-like DNA-binding domain superfamily/Winged helix DNA-binding domain"/>
    <property type="match status" value="1"/>
</dbReference>
<keyword evidence="4" id="KW-0804">Transcription</keyword>
<dbReference type="PROSITE" id="PS50931">
    <property type="entry name" value="HTH_LYSR"/>
    <property type="match status" value="1"/>
</dbReference>
<dbReference type="PANTHER" id="PTHR30579">
    <property type="entry name" value="TRANSCRIPTIONAL REGULATOR"/>
    <property type="match status" value="1"/>
</dbReference>
<evidence type="ECO:0000256" key="4">
    <source>
        <dbReference type="ARBA" id="ARBA00023163"/>
    </source>
</evidence>
<dbReference type="AlphaFoldDB" id="K2LKB3"/>
<evidence type="ECO:0000256" key="3">
    <source>
        <dbReference type="ARBA" id="ARBA00023125"/>
    </source>
</evidence>
<accession>K2LKB3</accession>
<keyword evidence="3" id="KW-0238">DNA-binding</keyword>
<organism evidence="6 7">
    <name type="scientific">Nitratireductor pacificus pht-3B</name>
    <dbReference type="NCBI Taxonomy" id="391937"/>
    <lineage>
        <taxon>Bacteria</taxon>
        <taxon>Pseudomonadati</taxon>
        <taxon>Pseudomonadota</taxon>
        <taxon>Alphaproteobacteria</taxon>
        <taxon>Hyphomicrobiales</taxon>
        <taxon>Phyllobacteriaceae</taxon>
        <taxon>Nitratireductor</taxon>
    </lineage>
</organism>
<feature type="domain" description="HTH lysR-type" evidence="5">
    <location>
        <begin position="10"/>
        <end position="67"/>
    </location>
</feature>
<evidence type="ECO:0000256" key="2">
    <source>
        <dbReference type="ARBA" id="ARBA00023015"/>
    </source>
</evidence>
<dbReference type="Pfam" id="PF00126">
    <property type="entry name" value="HTH_1"/>
    <property type="match status" value="1"/>
</dbReference>
<gene>
    <name evidence="6" type="ORF">NA2_14592</name>
</gene>
<dbReference type="Proteomes" id="UP000006786">
    <property type="component" value="Unassembled WGS sequence"/>
</dbReference>
<dbReference type="GO" id="GO:0003700">
    <property type="term" value="F:DNA-binding transcription factor activity"/>
    <property type="evidence" value="ECO:0007669"/>
    <property type="project" value="InterPro"/>
</dbReference>
<dbReference type="SUPFAM" id="SSF46785">
    <property type="entry name" value="Winged helix' DNA-binding domain"/>
    <property type="match status" value="1"/>
</dbReference>
<protein>
    <submittedName>
        <fullName evidence="6">LysR family transcriptional regulator</fullName>
    </submittedName>
</protein>
<dbReference type="Gene3D" id="3.40.190.290">
    <property type="match status" value="1"/>
</dbReference>
<sequence>MEFADLQGKLDWNDYQVVLDIARAGSLTLAGRQSGRSHATLFRRLNAIEQHLGTRLFDRHRSGYALTGAGEAIVAAARDFEALAISTERQLADLDRRASGLVTITTTDALFHGLIAEALVRFHERNPAISVEVRLSNNLHDLSRREADIALRPTSAPDAHLFGRSLGTVRQAIYAPAGRADDPDLPWIGPSASMNYVQYDRWLQRREDRAMWMQVEGTLGIHGAVRAGAGRAILPCYLGDADDALRRCGPVIDDLGIPLWMLIHPDLKEVARVRRVLEFLGGSRLIRDRL</sequence>